<dbReference type="EMBL" id="JAWWNJ010000047">
    <property type="protein sequence ID" value="KAK7017769.1"/>
    <property type="molecule type" value="Genomic_DNA"/>
</dbReference>
<evidence type="ECO:0000313" key="1">
    <source>
        <dbReference type="EMBL" id="KAK7017769.1"/>
    </source>
</evidence>
<organism evidence="1 2">
    <name type="scientific">Favolaschia claudopus</name>
    <dbReference type="NCBI Taxonomy" id="2862362"/>
    <lineage>
        <taxon>Eukaryota</taxon>
        <taxon>Fungi</taxon>
        <taxon>Dikarya</taxon>
        <taxon>Basidiomycota</taxon>
        <taxon>Agaricomycotina</taxon>
        <taxon>Agaricomycetes</taxon>
        <taxon>Agaricomycetidae</taxon>
        <taxon>Agaricales</taxon>
        <taxon>Marasmiineae</taxon>
        <taxon>Mycenaceae</taxon>
        <taxon>Favolaschia</taxon>
    </lineage>
</organism>
<dbReference type="InterPro" id="IPR032675">
    <property type="entry name" value="LRR_dom_sf"/>
</dbReference>
<keyword evidence="2" id="KW-1185">Reference proteome</keyword>
<evidence type="ECO:0008006" key="3">
    <source>
        <dbReference type="Google" id="ProtNLM"/>
    </source>
</evidence>
<comment type="caution">
    <text evidence="1">The sequence shown here is derived from an EMBL/GenBank/DDBJ whole genome shotgun (WGS) entry which is preliminary data.</text>
</comment>
<name>A0AAW0AXR1_9AGAR</name>
<dbReference type="Proteomes" id="UP001362999">
    <property type="component" value="Unassembled WGS sequence"/>
</dbReference>
<proteinExistence type="predicted"/>
<reference evidence="1 2" key="1">
    <citation type="journal article" date="2024" name="J Genomics">
        <title>Draft genome sequencing and assembly of Favolaschia claudopus CIRM-BRFM 2984 isolated from oak limbs.</title>
        <authorList>
            <person name="Navarro D."/>
            <person name="Drula E."/>
            <person name="Chaduli D."/>
            <person name="Cazenave R."/>
            <person name="Ahrendt S."/>
            <person name="Wang J."/>
            <person name="Lipzen A."/>
            <person name="Daum C."/>
            <person name="Barry K."/>
            <person name="Grigoriev I.V."/>
            <person name="Favel A."/>
            <person name="Rosso M.N."/>
            <person name="Martin F."/>
        </authorList>
    </citation>
    <scope>NUCLEOTIDE SEQUENCE [LARGE SCALE GENOMIC DNA]</scope>
    <source>
        <strain evidence="1 2">CIRM-BRFM 2984</strain>
    </source>
</reference>
<dbReference type="Gene3D" id="3.80.10.10">
    <property type="entry name" value="Ribonuclease Inhibitor"/>
    <property type="match status" value="1"/>
</dbReference>
<accession>A0AAW0AXR1</accession>
<protein>
    <recommendedName>
        <fullName evidence="3">F-box domain-containing protein</fullName>
    </recommendedName>
</protein>
<evidence type="ECO:0000313" key="2">
    <source>
        <dbReference type="Proteomes" id="UP001362999"/>
    </source>
</evidence>
<sequence length="495" mass="55661">MVAHLHSPDEEYTPHCFIATLPPETLGEILVRCVDPLHSFGALKSTPSKKYPSHNFPIYLAQISSWWRRVALHTPALWSAVHLMLTDGTAERNGAVLASVDGWLAHGIKGQLTLDMSTQFRPTQDLSAEAAAIGKLLSLYASDLKRFSLLDIPEVILRDALEALSHHSFTSLEAINIYPSDARIWSSHFDILRDLHRLREVHLDTKEYVRHDVSLLCLPWGQLKSLSITTPVFSMPCLHMLAKCPALKSLKLRIIAGGGSLPRSPILLEHLTSLSVELHTSDESIDPFLAALRLPIIMHLSLLLGRFSLPWNPLISHFWSRHAGQLRRATLAFPAFDDLTTLCRTMPALEALTLFIPLRLHVLDALREEHLLPRLTRLTAPIEYDRSVPLPTSIRRILVFLEQRSGSTLDPSPLALARLQEVKFRDETPYGGNPWIFFEPGDSFGSAMEEELGIRALKAVGVDIQWEVDCRDIFLPRIKPARNVVLRRRLADSTN</sequence>
<gene>
    <name evidence="1" type="ORF">R3P38DRAFT_2985298</name>
</gene>
<dbReference type="AlphaFoldDB" id="A0AAW0AXR1"/>